<organism evidence="1 2">
    <name type="scientific">Ceratitis capitata</name>
    <name type="common">Mediterranean fruit fly</name>
    <name type="synonym">Tephritis capitata</name>
    <dbReference type="NCBI Taxonomy" id="7213"/>
    <lineage>
        <taxon>Eukaryota</taxon>
        <taxon>Metazoa</taxon>
        <taxon>Ecdysozoa</taxon>
        <taxon>Arthropoda</taxon>
        <taxon>Hexapoda</taxon>
        <taxon>Insecta</taxon>
        <taxon>Pterygota</taxon>
        <taxon>Neoptera</taxon>
        <taxon>Endopterygota</taxon>
        <taxon>Diptera</taxon>
        <taxon>Brachycera</taxon>
        <taxon>Muscomorpha</taxon>
        <taxon>Tephritoidea</taxon>
        <taxon>Tephritidae</taxon>
        <taxon>Ceratitis</taxon>
        <taxon>Ceratitis</taxon>
    </lineage>
</organism>
<evidence type="ECO:0000313" key="1">
    <source>
        <dbReference type="EMBL" id="CAD7004296.1"/>
    </source>
</evidence>
<name>A0A811V373_CERCA</name>
<reference evidence="1" key="1">
    <citation type="submission" date="2020-11" db="EMBL/GenBank/DDBJ databases">
        <authorList>
            <person name="Whitehead M."/>
        </authorList>
    </citation>
    <scope>NUCLEOTIDE SEQUENCE</scope>
    <source>
        <strain evidence="1">EGII</strain>
    </source>
</reference>
<keyword evidence="2" id="KW-1185">Reference proteome</keyword>
<protein>
    <submittedName>
        <fullName evidence="1">(Mediterranean fruit fly) hypothetical protein</fullName>
    </submittedName>
</protein>
<proteinExistence type="predicted"/>
<accession>A0A811V373</accession>
<sequence>MGDWRLSIADWRAASDEWVHLLIHFANRLYKRCLIDAFLIMCQFGHTTATNQATNAMKCTQTQPQPAQNKTDCDCNCDPTINRSATKVNGEWPRRLIVHFDMRQAKAQMRAAADGAAATSAVVSTPQSLLSVHRPSGITNTPWL</sequence>
<dbReference type="AlphaFoldDB" id="A0A811V373"/>
<comment type="caution">
    <text evidence="1">The sequence shown here is derived from an EMBL/GenBank/DDBJ whole genome shotgun (WGS) entry which is preliminary data.</text>
</comment>
<gene>
    <name evidence="1" type="ORF">CCAP1982_LOCUS12716</name>
</gene>
<dbReference type="Proteomes" id="UP000606786">
    <property type="component" value="Unassembled WGS sequence"/>
</dbReference>
<evidence type="ECO:0000313" key="2">
    <source>
        <dbReference type="Proteomes" id="UP000606786"/>
    </source>
</evidence>
<dbReference type="EMBL" id="CAJHJT010000034">
    <property type="protein sequence ID" value="CAD7004296.1"/>
    <property type="molecule type" value="Genomic_DNA"/>
</dbReference>